<protein>
    <submittedName>
        <fullName evidence="5">DNA-binding response regulator</fullName>
    </submittedName>
</protein>
<evidence type="ECO:0000313" key="5">
    <source>
        <dbReference type="EMBL" id="GAL69617.1"/>
    </source>
</evidence>
<dbReference type="Proteomes" id="UP000029646">
    <property type="component" value="Unassembled WGS sequence"/>
</dbReference>
<name>A0A090WQB8_9FLAO</name>
<dbReference type="PROSITE" id="PS00041">
    <property type="entry name" value="HTH_ARAC_FAMILY_1"/>
    <property type="match status" value="1"/>
</dbReference>
<sequence>MSDSQLYRKLKAISNTSTAVFIRKVRLEKSKDFLKTSDLSISEIAYAVGFNDPNWFSKAFKEEFKESPSGFRK</sequence>
<accession>A0A090WQB8</accession>
<dbReference type="SMART" id="SM00342">
    <property type="entry name" value="HTH_ARAC"/>
    <property type="match status" value="1"/>
</dbReference>
<dbReference type="AlphaFoldDB" id="A0A090WQB8"/>
<dbReference type="GO" id="GO:0043565">
    <property type="term" value="F:sequence-specific DNA binding"/>
    <property type="evidence" value="ECO:0007669"/>
    <property type="project" value="InterPro"/>
</dbReference>
<dbReference type="GO" id="GO:0003700">
    <property type="term" value="F:DNA-binding transcription factor activity"/>
    <property type="evidence" value="ECO:0007669"/>
    <property type="project" value="InterPro"/>
</dbReference>
<keyword evidence="3" id="KW-0804">Transcription</keyword>
<evidence type="ECO:0000313" key="6">
    <source>
        <dbReference type="Proteomes" id="UP000029646"/>
    </source>
</evidence>
<keyword evidence="1" id="KW-0805">Transcription regulation</keyword>
<dbReference type="PROSITE" id="PS01124">
    <property type="entry name" value="HTH_ARAC_FAMILY_2"/>
    <property type="match status" value="1"/>
</dbReference>
<evidence type="ECO:0000256" key="1">
    <source>
        <dbReference type="ARBA" id="ARBA00023015"/>
    </source>
</evidence>
<dbReference type="InterPro" id="IPR018060">
    <property type="entry name" value="HTH_AraC"/>
</dbReference>
<dbReference type="EMBL" id="BBNS01000002">
    <property type="protein sequence ID" value="GAL69617.1"/>
    <property type="molecule type" value="Genomic_DNA"/>
</dbReference>
<proteinExistence type="predicted"/>
<dbReference type="InterPro" id="IPR009057">
    <property type="entry name" value="Homeodomain-like_sf"/>
</dbReference>
<dbReference type="Pfam" id="PF12833">
    <property type="entry name" value="HTH_18"/>
    <property type="match status" value="1"/>
</dbReference>
<dbReference type="PRINTS" id="PR00032">
    <property type="entry name" value="HTHARAC"/>
</dbReference>
<evidence type="ECO:0000256" key="3">
    <source>
        <dbReference type="ARBA" id="ARBA00023163"/>
    </source>
</evidence>
<comment type="caution">
    <text evidence="5">The sequence shown here is derived from an EMBL/GenBank/DDBJ whole genome shotgun (WGS) entry which is preliminary data.</text>
</comment>
<dbReference type="InterPro" id="IPR020449">
    <property type="entry name" value="Tscrpt_reg_AraC-type_HTH"/>
</dbReference>
<evidence type="ECO:0000259" key="4">
    <source>
        <dbReference type="PROSITE" id="PS01124"/>
    </source>
</evidence>
<organism evidence="5 6">
    <name type="scientific">Jejuia pallidilutea</name>
    <dbReference type="NCBI Taxonomy" id="504487"/>
    <lineage>
        <taxon>Bacteria</taxon>
        <taxon>Pseudomonadati</taxon>
        <taxon>Bacteroidota</taxon>
        <taxon>Flavobacteriia</taxon>
        <taxon>Flavobacteriales</taxon>
        <taxon>Flavobacteriaceae</taxon>
        <taxon>Jejuia</taxon>
    </lineage>
</organism>
<feature type="domain" description="HTH araC/xylS-type" evidence="4">
    <location>
        <begin position="1"/>
        <end position="73"/>
    </location>
</feature>
<dbReference type="PANTHER" id="PTHR43280">
    <property type="entry name" value="ARAC-FAMILY TRANSCRIPTIONAL REGULATOR"/>
    <property type="match status" value="1"/>
</dbReference>
<keyword evidence="2 5" id="KW-0238">DNA-binding</keyword>
<gene>
    <name evidence="5" type="ORF">JCM19302_3806</name>
</gene>
<dbReference type="Gene3D" id="1.10.10.60">
    <property type="entry name" value="Homeodomain-like"/>
    <property type="match status" value="1"/>
</dbReference>
<evidence type="ECO:0000256" key="2">
    <source>
        <dbReference type="ARBA" id="ARBA00023125"/>
    </source>
</evidence>
<dbReference type="SUPFAM" id="SSF46689">
    <property type="entry name" value="Homeodomain-like"/>
    <property type="match status" value="1"/>
</dbReference>
<dbReference type="InterPro" id="IPR018062">
    <property type="entry name" value="HTH_AraC-typ_CS"/>
</dbReference>
<reference evidence="5 6" key="1">
    <citation type="journal article" date="2014" name="Genome Announc.">
        <title>Draft Genome Sequence of Marine Flavobacterium Jejuia pallidilutea Strain 11shimoA1 and Pigmentation Mutants.</title>
        <authorList>
            <person name="Takatani N."/>
            <person name="Nakanishi M."/>
            <person name="Meirelles P."/>
            <person name="Mino S."/>
            <person name="Suda W."/>
            <person name="Oshima K."/>
            <person name="Hattori M."/>
            <person name="Ohkuma M."/>
            <person name="Hosokawa M."/>
            <person name="Miyashita K."/>
            <person name="Thompson F.L."/>
            <person name="Niwa A."/>
            <person name="Sawabe T."/>
            <person name="Sawabe T."/>
        </authorList>
    </citation>
    <scope>NUCLEOTIDE SEQUENCE [LARGE SCALE GENOMIC DNA]</scope>
    <source>
        <strain evidence="6">JCM19302</strain>
    </source>
</reference>
<dbReference type="PANTHER" id="PTHR43280:SF2">
    <property type="entry name" value="HTH-TYPE TRANSCRIPTIONAL REGULATOR EXSA"/>
    <property type="match status" value="1"/>
</dbReference>